<proteinExistence type="predicted"/>
<reference evidence="2" key="2">
    <citation type="submission" date="2023-05" db="EMBL/GenBank/DDBJ databases">
        <authorList>
            <consortium name="Lawrence Berkeley National Laboratory"/>
            <person name="Steindorff A."/>
            <person name="Hensen N."/>
            <person name="Bonometti L."/>
            <person name="Westerberg I."/>
            <person name="Brannstrom I.O."/>
            <person name="Guillou S."/>
            <person name="Cros-Aarteil S."/>
            <person name="Calhoun S."/>
            <person name="Haridas S."/>
            <person name="Kuo A."/>
            <person name="Mondo S."/>
            <person name="Pangilinan J."/>
            <person name="Riley R."/>
            <person name="Labutti K."/>
            <person name="Andreopoulos B."/>
            <person name="Lipzen A."/>
            <person name="Chen C."/>
            <person name="Yanf M."/>
            <person name="Daum C."/>
            <person name="Ng V."/>
            <person name="Clum A."/>
            <person name="Ohm R."/>
            <person name="Martin F."/>
            <person name="Silar P."/>
            <person name="Natvig D."/>
            <person name="Lalanne C."/>
            <person name="Gautier V."/>
            <person name="Ament-Velasquez S.L."/>
            <person name="Kruys A."/>
            <person name="Hutchinson M.I."/>
            <person name="Powell A.J."/>
            <person name="Barry K."/>
            <person name="Miller A.N."/>
            <person name="Grigoriev I.V."/>
            <person name="Debuchy R."/>
            <person name="Gladieux P."/>
            <person name="Thoren M.H."/>
            <person name="Johannesson H."/>
        </authorList>
    </citation>
    <scope>NUCLEOTIDE SEQUENCE</scope>
    <source>
        <strain evidence="2">PSN243</strain>
    </source>
</reference>
<sequence>MALPHEMDMAKCFWKNLGLSEGTKFEATHYRHLVGYFDKQIRELKTRLSLPPEDTVRAISFVVAARNSDKTDVQALVSAQYPARATAAALDQALEKILKIWTMLDLKVCQPRYYPRSTLVWGDSGSAAAVIRDHFDHKAQTQQSVRTSGTIDTTLTAACLWENHGVQIVWTPNLAEHLTMNEHILKIFEHKIWAWNHFNFPDTSAVPHDVLEELILTWNLLFPAYDSTGESLLVKSDMIKTFYGLGYCKQDRVLEWDKYKYWNTEIQHMSDLLGESQQGLWKSLVRPDKKGRNTLDIAGFWIAGVVVALLTIVSCVCAVLSLKYALEQKDIGQAQLDLETATACADPEMAAKIPKYCA</sequence>
<comment type="caution">
    <text evidence="2">The sequence shown here is derived from an EMBL/GenBank/DDBJ whole genome shotgun (WGS) entry which is preliminary data.</text>
</comment>
<keyword evidence="1" id="KW-0812">Transmembrane</keyword>
<evidence type="ECO:0000256" key="1">
    <source>
        <dbReference type="SAM" id="Phobius"/>
    </source>
</evidence>
<keyword evidence="3" id="KW-1185">Reference proteome</keyword>
<gene>
    <name evidence="2" type="ORF">QBC34DRAFT_418410</name>
</gene>
<protein>
    <submittedName>
        <fullName evidence="2">Uncharacterized protein</fullName>
    </submittedName>
</protein>
<feature type="transmembrane region" description="Helical" evidence="1">
    <location>
        <begin position="298"/>
        <end position="322"/>
    </location>
</feature>
<evidence type="ECO:0000313" key="2">
    <source>
        <dbReference type="EMBL" id="KAK4442668.1"/>
    </source>
</evidence>
<reference evidence="2" key="1">
    <citation type="journal article" date="2023" name="Mol. Phylogenet. Evol.">
        <title>Genome-scale phylogeny and comparative genomics of the fungal order Sordariales.</title>
        <authorList>
            <person name="Hensen N."/>
            <person name="Bonometti L."/>
            <person name="Westerberg I."/>
            <person name="Brannstrom I.O."/>
            <person name="Guillou S."/>
            <person name="Cros-Aarteil S."/>
            <person name="Calhoun S."/>
            <person name="Haridas S."/>
            <person name="Kuo A."/>
            <person name="Mondo S."/>
            <person name="Pangilinan J."/>
            <person name="Riley R."/>
            <person name="LaButti K."/>
            <person name="Andreopoulos B."/>
            <person name="Lipzen A."/>
            <person name="Chen C."/>
            <person name="Yan M."/>
            <person name="Daum C."/>
            <person name="Ng V."/>
            <person name="Clum A."/>
            <person name="Steindorff A."/>
            <person name="Ohm R.A."/>
            <person name="Martin F."/>
            <person name="Silar P."/>
            <person name="Natvig D.O."/>
            <person name="Lalanne C."/>
            <person name="Gautier V."/>
            <person name="Ament-Velasquez S.L."/>
            <person name="Kruys A."/>
            <person name="Hutchinson M.I."/>
            <person name="Powell A.J."/>
            <person name="Barry K."/>
            <person name="Miller A.N."/>
            <person name="Grigoriev I.V."/>
            <person name="Debuchy R."/>
            <person name="Gladieux P."/>
            <person name="Hiltunen Thoren M."/>
            <person name="Johannesson H."/>
        </authorList>
    </citation>
    <scope>NUCLEOTIDE SEQUENCE</scope>
    <source>
        <strain evidence="2">PSN243</strain>
    </source>
</reference>
<keyword evidence="1" id="KW-0472">Membrane</keyword>
<accession>A0AAV9G184</accession>
<dbReference type="Proteomes" id="UP001321760">
    <property type="component" value="Unassembled WGS sequence"/>
</dbReference>
<dbReference type="EMBL" id="MU866010">
    <property type="protein sequence ID" value="KAK4442668.1"/>
    <property type="molecule type" value="Genomic_DNA"/>
</dbReference>
<organism evidence="2 3">
    <name type="scientific">Podospora aff. communis PSN243</name>
    <dbReference type="NCBI Taxonomy" id="3040156"/>
    <lineage>
        <taxon>Eukaryota</taxon>
        <taxon>Fungi</taxon>
        <taxon>Dikarya</taxon>
        <taxon>Ascomycota</taxon>
        <taxon>Pezizomycotina</taxon>
        <taxon>Sordariomycetes</taxon>
        <taxon>Sordariomycetidae</taxon>
        <taxon>Sordariales</taxon>
        <taxon>Podosporaceae</taxon>
        <taxon>Podospora</taxon>
    </lineage>
</organism>
<evidence type="ECO:0000313" key="3">
    <source>
        <dbReference type="Proteomes" id="UP001321760"/>
    </source>
</evidence>
<keyword evidence="1" id="KW-1133">Transmembrane helix</keyword>
<dbReference type="AlphaFoldDB" id="A0AAV9G184"/>
<name>A0AAV9G184_9PEZI</name>